<dbReference type="InterPro" id="IPR015943">
    <property type="entry name" value="WD40/YVTN_repeat-like_dom_sf"/>
</dbReference>
<feature type="domain" description="DDB1- and CUL4-associated factor 12 beta-propeller" evidence="5">
    <location>
        <begin position="45"/>
        <end position="80"/>
    </location>
</feature>
<name>A0A507FHG8_9FUNG</name>
<dbReference type="SUPFAM" id="SSF50978">
    <property type="entry name" value="WD40 repeat-like"/>
    <property type="match status" value="1"/>
</dbReference>
<organism evidence="6 7">
    <name type="scientific">Chytriomyces confervae</name>
    <dbReference type="NCBI Taxonomy" id="246404"/>
    <lineage>
        <taxon>Eukaryota</taxon>
        <taxon>Fungi</taxon>
        <taxon>Fungi incertae sedis</taxon>
        <taxon>Chytridiomycota</taxon>
        <taxon>Chytridiomycota incertae sedis</taxon>
        <taxon>Chytridiomycetes</taxon>
        <taxon>Chytridiales</taxon>
        <taxon>Chytriomycetaceae</taxon>
        <taxon>Chytriomyces</taxon>
    </lineage>
</organism>
<reference evidence="6 7" key="1">
    <citation type="journal article" date="2019" name="Sci. Rep.">
        <title>Comparative genomics of chytrid fungi reveal insights into the obligate biotrophic and pathogenic lifestyle of Synchytrium endobioticum.</title>
        <authorList>
            <person name="van de Vossenberg B.T.L.H."/>
            <person name="Warris S."/>
            <person name="Nguyen H.D.T."/>
            <person name="van Gent-Pelzer M.P.E."/>
            <person name="Joly D.L."/>
            <person name="van de Geest H.C."/>
            <person name="Bonants P.J.M."/>
            <person name="Smith D.S."/>
            <person name="Levesque C.A."/>
            <person name="van der Lee T.A.J."/>
        </authorList>
    </citation>
    <scope>NUCLEOTIDE SEQUENCE [LARGE SCALE GENOMIC DNA]</scope>
    <source>
        <strain evidence="6 7">CBS 675.73</strain>
    </source>
</reference>
<evidence type="ECO:0000256" key="1">
    <source>
        <dbReference type="ARBA" id="ARBA00022574"/>
    </source>
</evidence>
<dbReference type="AlphaFoldDB" id="A0A507FHG8"/>
<feature type="compositionally biased region" description="Polar residues" evidence="4">
    <location>
        <begin position="16"/>
        <end position="37"/>
    </location>
</feature>
<dbReference type="PROSITE" id="PS50294">
    <property type="entry name" value="WD_REPEATS_REGION"/>
    <property type="match status" value="1"/>
</dbReference>
<dbReference type="InterPro" id="IPR050505">
    <property type="entry name" value="WDR55/POC1"/>
</dbReference>
<dbReference type="InterPro" id="IPR056151">
    <property type="entry name" value="Beta-prop_DCAF12"/>
</dbReference>
<dbReference type="InterPro" id="IPR036322">
    <property type="entry name" value="WD40_repeat_dom_sf"/>
</dbReference>
<keyword evidence="7" id="KW-1185">Reference proteome</keyword>
<feature type="domain" description="DDB1- and CUL4-associated factor 12 beta-propeller" evidence="5">
    <location>
        <begin position="118"/>
        <end position="195"/>
    </location>
</feature>
<gene>
    <name evidence="6" type="ORF">CcCBS67573_g03086</name>
</gene>
<comment type="caution">
    <text evidence="6">The sequence shown here is derived from an EMBL/GenBank/DDBJ whole genome shotgun (WGS) entry which is preliminary data.</text>
</comment>
<protein>
    <recommendedName>
        <fullName evidence="5">DDB1- and CUL4-associated factor 12 beta-propeller domain-containing protein</fullName>
    </recommendedName>
</protein>
<evidence type="ECO:0000313" key="6">
    <source>
        <dbReference type="EMBL" id="TPX75642.1"/>
    </source>
</evidence>
<dbReference type="STRING" id="246404.A0A507FHG8"/>
<dbReference type="OrthoDB" id="10251741at2759"/>
<dbReference type="InterPro" id="IPR019775">
    <property type="entry name" value="WD40_repeat_CS"/>
</dbReference>
<dbReference type="Proteomes" id="UP000320333">
    <property type="component" value="Unassembled WGS sequence"/>
</dbReference>
<keyword evidence="2" id="KW-0677">Repeat</keyword>
<dbReference type="Gene3D" id="2.130.10.10">
    <property type="entry name" value="YVTN repeat-like/Quinoprotein amine dehydrogenase"/>
    <property type="match status" value="2"/>
</dbReference>
<feature type="region of interest" description="Disordered" evidence="4">
    <location>
        <begin position="1"/>
        <end position="41"/>
    </location>
</feature>
<evidence type="ECO:0000256" key="4">
    <source>
        <dbReference type="SAM" id="MobiDB-lite"/>
    </source>
</evidence>
<dbReference type="PANTHER" id="PTHR44019:SF8">
    <property type="entry name" value="POC1 CENTRIOLAR PROTEIN HOMOLOG"/>
    <property type="match status" value="1"/>
</dbReference>
<evidence type="ECO:0000256" key="2">
    <source>
        <dbReference type="ARBA" id="ARBA00022737"/>
    </source>
</evidence>
<evidence type="ECO:0000256" key="3">
    <source>
        <dbReference type="PROSITE-ProRule" id="PRU00221"/>
    </source>
</evidence>
<feature type="domain" description="DDB1- and CUL4-associated factor 12 beta-propeller" evidence="5">
    <location>
        <begin position="325"/>
        <end position="466"/>
    </location>
</feature>
<dbReference type="PANTHER" id="PTHR44019">
    <property type="entry name" value="WD REPEAT-CONTAINING PROTEIN 55"/>
    <property type="match status" value="1"/>
</dbReference>
<keyword evidence="1 3" id="KW-0853">WD repeat</keyword>
<feature type="repeat" description="WD" evidence="3">
    <location>
        <begin position="159"/>
        <end position="199"/>
    </location>
</feature>
<dbReference type="Pfam" id="PF23760">
    <property type="entry name" value="Beta-prop_DCAF12"/>
    <property type="match status" value="3"/>
</dbReference>
<accession>A0A507FHG8</accession>
<dbReference type="InterPro" id="IPR001680">
    <property type="entry name" value="WD40_rpt"/>
</dbReference>
<dbReference type="SMART" id="SM00320">
    <property type="entry name" value="WD40"/>
    <property type="match status" value="3"/>
</dbReference>
<evidence type="ECO:0000313" key="7">
    <source>
        <dbReference type="Proteomes" id="UP000320333"/>
    </source>
</evidence>
<evidence type="ECO:0000259" key="5">
    <source>
        <dbReference type="Pfam" id="PF23760"/>
    </source>
</evidence>
<dbReference type="PROSITE" id="PS00678">
    <property type="entry name" value="WD_REPEATS_1"/>
    <property type="match status" value="1"/>
</dbReference>
<sequence>MLYNNALSARMRTSREQPQSVSRVTHTHTHLNPNGYTDTPPPNAALNKVFTSQWLDAKRVIVGTKCSSLAVLSVETGATEAVVPPIVGFYALPSASMDRVYVPGFSIPAKPPSRRVPACTGIHGSAINPSKTLIAVSAGAPLEFIQIYTVPQLDAYALLQTHSDMVFAVEFISDSCLISGGRDGKICFWDLDQNPTSIIERIDGDPRGIQVFKPVVLASSSPAEVLSNLNLKRSHSAASSSSLSDGAASVLTATTTGAFNASFASLNASLTNVISSPAKNLFAKVFSGIGSISAASSQLLDDPLAACLIPSNQSSTASSRNFAGIVTLETKVRDLKLCKNNTTLATLTTDGVVKLFDIQTNKSFHQYPVHSSQSYGIDPTNIANLPLTHRAESVCLAPVHDLNLLAIGGMSHISFVDTRSLALVGHVTSVDPGWGVRSLAVDAQQCLAVGSGLGRIAILDPKMRSFRGVPQEITLETGIGGVDVLDAWDGFSGGGGGVGASSRAAGLRDLMHQSHSEAGADYMTRDAVYTLSYCPYGVRLFAAGGPLQLNCSGSYAGIWE</sequence>
<dbReference type="EMBL" id="QEAP01000073">
    <property type="protein sequence ID" value="TPX75642.1"/>
    <property type="molecule type" value="Genomic_DNA"/>
</dbReference>
<proteinExistence type="predicted"/>
<dbReference type="PROSITE" id="PS50082">
    <property type="entry name" value="WD_REPEATS_2"/>
    <property type="match status" value="1"/>
</dbReference>